<evidence type="ECO:0000256" key="2">
    <source>
        <dbReference type="ARBA" id="ARBA00023015"/>
    </source>
</evidence>
<proteinExistence type="inferred from homology"/>
<dbReference type="PANTHER" id="PTHR13097:SF7">
    <property type="entry name" value="GENERAL TRANSCRIPTION FACTOR IIE SUBUNIT 1"/>
    <property type="match status" value="1"/>
</dbReference>
<keyword evidence="2" id="KW-0805">Transcription regulation</keyword>
<comment type="similarity">
    <text evidence="1">Belongs to the TFIIE alpha subunit family.</text>
</comment>
<evidence type="ECO:0000256" key="3">
    <source>
        <dbReference type="ARBA" id="ARBA00023163"/>
    </source>
</evidence>
<gene>
    <name evidence="6" type="ORF">DD238_004709</name>
</gene>
<dbReference type="InterPro" id="IPR013083">
    <property type="entry name" value="Znf_RING/FYVE/PHD"/>
</dbReference>
<dbReference type="InterPro" id="IPR036390">
    <property type="entry name" value="WH_DNA-bd_sf"/>
</dbReference>
<feature type="region of interest" description="Disordered" evidence="4">
    <location>
        <begin position="218"/>
        <end position="248"/>
    </location>
</feature>
<dbReference type="PANTHER" id="PTHR13097">
    <property type="entry name" value="TRANSCRIPTION INITIATION FACTOR IIE, ALPHA SUBUNIT"/>
    <property type="match status" value="1"/>
</dbReference>
<dbReference type="PROSITE" id="PS51344">
    <property type="entry name" value="HTH_TFE_IIE"/>
    <property type="match status" value="1"/>
</dbReference>
<evidence type="ECO:0000313" key="7">
    <source>
        <dbReference type="Proteomes" id="UP000282087"/>
    </source>
</evidence>
<dbReference type="InterPro" id="IPR039997">
    <property type="entry name" value="TFE"/>
</dbReference>
<dbReference type="Pfam" id="PF02002">
    <property type="entry name" value="TFIIE_alpha"/>
    <property type="match status" value="1"/>
</dbReference>
<keyword evidence="3" id="KW-0804">Transcription</keyword>
<evidence type="ECO:0000256" key="4">
    <source>
        <dbReference type="SAM" id="MobiDB-lite"/>
    </source>
</evidence>
<dbReference type="EMBL" id="QLLG01000807">
    <property type="protein sequence ID" value="RMX62149.1"/>
    <property type="molecule type" value="Genomic_DNA"/>
</dbReference>
<keyword evidence="7" id="KW-1185">Reference proteome</keyword>
<sequence length="466" mass="52296">MAGLVEKLVKLVGRAFYSDEHVVVLGALIREKFMKDDEMGNAVNLQTRQVRKIMNELHQDNLVCEEVLNDKRSGGSSSTSYWYIDYKYFVDVVQYRLYMMHEHLKDSEQLEIERQTFQCSDPECGREYTALEAQLLLMPGQFQFRCGHCNELLLECDNNDRLERIQNLQHKFKDQMNKQDGMHEGIYEVLRRIGGFVKEGHALPTNLPSDNRAAGIGGNSARAANAAGKGGGRGGGGGGSGNRADEENSQSYLYPYGAQDQEIIVDIAGNDQAEDEYLTSRDRKEDKEAANQKIAAPRALPEFLLGSSISGHMAAKHLQSAAAAAEKTAIAVESSIQGVDPLAQSEMTEEQRQEAFKRAYMAELERYNEENHEGEVQVQVDKQGWDDEMNGDAMDEEDLEDVEWEWYNDDEGGSTDIEVTVNGQSKRLDGVDDDDLLSMTEEEFLSCYRMCLAENGESQQSVNGRM</sequence>
<dbReference type="Gene3D" id="1.10.10.10">
    <property type="entry name" value="Winged helix-like DNA-binding domain superfamily/Winged helix DNA-binding domain"/>
    <property type="match status" value="1"/>
</dbReference>
<name>A0A3M6V7C5_9STRA</name>
<feature type="compositionally biased region" description="Gly residues" evidence="4">
    <location>
        <begin position="228"/>
        <end position="241"/>
    </location>
</feature>
<dbReference type="InterPro" id="IPR024550">
    <property type="entry name" value="TFIIEa/SarR/Rpc3_HTH_dom"/>
</dbReference>
<protein>
    <recommendedName>
        <fullName evidence="5">HTH TFE/IIEalpha-type domain-containing protein</fullName>
    </recommendedName>
</protein>
<dbReference type="SMART" id="SM00531">
    <property type="entry name" value="TFIIE"/>
    <property type="match status" value="1"/>
</dbReference>
<feature type="compositionally biased region" description="Low complexity" evidence="4">
    <location>
        <begin position="218"/>
        <end position="227"/>
    </location>
</feature>
<dbReference type="InterPro" id="IPR017919">
    <property type="entry name" value="TFIIE/TFIIEa_HTH"/>
</dbReference>
<evidence type="ECO:0000313" key="6">
    <source>
        <dbReference type="EMBL" id="RMX62149.1"/>
    </source>
</evidence>
<feature type="domain" description="HTH TFE/IIEalpha-type" evidence="5">
    <location>
        <begin position="5"/>
        <end position="94"/>
    </location>
</feature>
<dbReference type="InterPro" id="IPR036388">
    <property type="entry name" value="WH-like_DNA-bd_sf"/>
</dbReference>
<dbReference type="SUPFAM" id="SSF57783">
    <property type="entry name" value="Zinc beta-ribbon"/>
    <property type="match status" value="1"/>
</dbReference>
<organism evidence="6 7">
    <name type="scientific">Peronospora effusa</name>
    <dbReference type="NCBI Taxonomy" id="542832"/>
    <lineage>
        <taxon>Eukaryota</taxon>
        <taxon>Sar</taxon>
        <taxon>Stramenopiles</taxon>
        <taxon>Oomycota</taxon>
        <taxon>Peronosporomycetes</taxon>
        <taxon>Peronosporales</taxon>
        <taxon>Peronosporaceae</taxon>
        <taxon>Peronospora</taxon>
    </lineage>
</organism>
<dbReference type="InterPro" id="IPR002853">
    <property type="entry name" value="TFIIE_asu"/>
</dbReference>
<evidence type="ECO:0000256" key="1">
    <source>
        <dbReference type="ARBA" id="ARBA00008947"/>
    </source>
</evidence>
<dbReference type="AlphaFoldDB" id="A0A3M6V7C5"/>
<dbReference type="STRING" id="542832.A0A3M6V7C5"/>
<reference evidence="6 7" key="1">
    <citation type="submission" date="2018-06" db="EMBL/GenBank/DDBJ databases">
        <title>Comparative genomics of downy mildews reveals potential adaptations to biotrophy.</title>
        <authorList>
            <person name="Fletcher K."/>
            <person name="Klosterman S.J."/>
            <person name="Derevnina L."/>
            <person name="Martin F."/>
            <person name="Koike S."/>
            <person name="Reyes Chin-Wo S."/>
            <person name="Mou B."/>
            <person name="Michelmore R."/>
        </authorList>
    </citation>
    <scope>NUCLEOTIDE SEQUENCE [LARGE SCALE GENOMIC DNA]</scope>
    <source>
        <strain evidence="6 7">R14</strain>
    </source>
</reference>
<dbReference type="VEuPathDB" id="FungiDB:DD237_002657"/>
<dbReference type="Gene3D" id="3.30.40.10">
    <property type="entry name" value="Zinc/RING finger domain, C3HC4 (zinc finger)"/>
    <property type="match status" value="1"/>
</dbReference>
<accession>A0A3M6V7C5</accession>
<comment type="caution">
    <text evidence="6">The sequence shown here is derived from an EMBL/GenBank/DDBJ whole genome shotgun (WGS) entry which is preliminary data.</text>
</comment>
<dbReference type="GO" id="GO:0005673">
    <property type="term" value="C:transcription factor TFIIE complex"/>
    <property type="evidence" value="ECO:0007669"/>
    <property type="project" value="TreeGrafter"/>
</dbReference>
<dbReference type="SUPFAM" id="SSF46785">
    <property type="entry name" value="Winged helix' DNA-binding domain"/>
    <property type="match status" value="1"/>
</dbReference>
<dbReference type="Proteomes" id="UP000282087">
    <property type="component" value="Unassembled WGS sequence"/>
</dbReference>
<evidence type="ECO:0000259" key="5">
    <source>
        <dbReference type="PROSITE" id="PS51344"/>
    </source>
</evidence>
<dbReference type="GO" id="GO:0006367">
    <property type="term" value="P:transcription initiation at RNA polymerase II promoter"/>
    <property type="evidence" value="ECO:0007669"/>
    <property type="project" value="InterPro"/>
</dbReference>